<dbReference type="AlphaFoldDB" id="A0A820AGF9"/>
<evidence type="ECO:0000256" key="1">
    <source>
        <dbReference type="PROSITE-ProRule" id="PRU00023"/>
    </source>
</evidence>
<dbReference type="Pfam" id="PF00226">
    <property type="entry name" value="DnaJ"/>
    <property type="match status" value="1"/>
</dbReference>
<dbReference type="EMBL" id="CAJOBB010007509">
    <property type="protein sequence ID" value="CAF4188140.1"/>
    <property type="molecule type" value="Genomic_DNA"/>
</dbReference>
<dbReference type="InterPro" id="IPR001623">
    <property type="entry name" value="DnaJ_domain"/>
</dbReference>
<comment type="caution">
    <text evidence="3">The sequence shown here is derived from an EMBL/GenBank/DDBJ whole genome shotgun (WGS) entry which is preliminary data.</text>
</comment>
<evidence type="ECO:0000313" key="3">
    <source>
        <dbReference type="EMBL" id="CAF4188140.1"/>
    </source>
</evidence>
<dbReference type="InterPro" id="IPR002110">
    <property type="entry name" value="Ankyrin_rpt"/>
</dbReference>
<feature type="non-terminal residue" evidence="3">
    <location>
        <position position="150"/>
    </location>
</feature>
<dbReference type="PROSITE" id="PS50076">
    <property type="entry name" value="DNAJ_2"/>
    <property type="match status" value="1"/>
</dbReference>
<dbReference type="Proteomes" id="UP000663868">
    <property type="component" value="Unassembled WGS sequence"/>
</dbReference>
<feature type="domain" description="J" evidence="2">
    <location>
        <begin position="7"/>
        <end position="75"/>
    </location>
</feature>
<dbReference type="PROSITE" id="PS00636">
    <property type="entry name" value="DNAJ_1"/>
    <property type="match status" value="1"/>
</dbReference>
<dbReference type="PROSITE" id="PS50297">
    <property type="entry name" value="ANK_REP_REGION"/>
    <property type="match status" value="1"/>
</dbReference>
<dbReference type="InterPro" id="IPR036869">
    <property type="entry name" value="J_dom_sf"/>
</dbReference>
<feature type="repeat" description="ANK" evidence="1">
    <location>
        <begin position="120"/>
        <end position="150"/>
    </location>
</feature>
<evidence type="ECO:0000259" key="2">
    <source>
        <dbReference type="PROSITE" id="PS50076"/>
    </source>
</evidence>
<dbReference type="Gene3D" id="1.10.287.110">
    <property type="entry name" value="DnaJ domain"/>
    <property type="match status" value="1"/>
</dbReference>
<name>A0A820AGF9_9BILA</name>
<dbReference type="CDD" id="cd06257">
    <property type="entry name" value="DnaJ"/>
    <property type="match status" value="1"/>
</dbReference>
<sequence>MAATTLTPYEILQVKPLDNYFQLRVAYRLRIHELKKDRPNFPANRKISPETFRLICRAYETLSDHEKRKIYDSSKEWTSTLPLMKYTLQQLAGEPDLAPQLRDRLEKATLRQIDAKDPKTDQTPLYCAARACNVDAVYHLTEQGAEPDLA</sequence>
<dbReference type="SUPFAM" id="SSF46565">
    <property type="entry name" value="Chaperone J-domain"/>
    <property type="match status" value="1"/>
</dbReference>
<reference evidence="3" key="1">
    <citation type="submission" date="2021-02" db="EMBL/GenBank/DDBJ databases">
        <authorList>
            <person name="Nowell W R."/>
        </authorList>
    </citation>
    <scope>NUCLEOTIDE SEQUENCE</scope>
</reference>
<organism evidence="3 4">
    <name type="scientific">Adineta steineri</name>
    <dbReference type="NCBI Taxonomy" id="433720"/>
    <lineage>
        <taxon>Eukaryota</taxon>
        <taxon>Metazoa</taxon>
        <taxon>Spiralia</taxon>
        <taxon>Gnathifera</taxon>
        <taxon>Rotifera</taxon>
        <taxon>Eurotatoria</taxon>
        <taxon>Bdelloidea</taxon>
        <taxon>Adinetida</taxon>
        <taxon>Adinetidae</taxon>
        <taxon>Adineta</taxon>
    </lineage>
</organism>
<proteinExistence type="predicted"/>
<dbReference type="PROSITE" id="PS50088">
    <property type="entry name" value="ANK_REPEAT"/>
    <property type="match status" value="1"/>
</dbReference>
<dbReference type="InterPro" id="IPR018253">
    <property type="entry name" value="DnaJ_domain_CS"/>
</dbReference>
<gene>
    <name evidence="3" type="ORF">KXQ929_LOCUS39358</name>
</gene>
<accession>A0A820AGF9</accession>
<protein>
    <recommendedName>
        <fullName evidence="2">J domain-containing protein</fullName>
    </recommendedName>
</protein>
<evidence type="ECO:0000313" key="4">
    <source>
        <dbReference type="Proteomes" id="UP000663868"/>
    </source>
</evidence>
<keyword evidence="1" id="KW-0040">ANK repeat</keyword>